<dbReference type="EMBL" id="KV016961">
    <property type="protein sequence ID" value="KZV19089.1"/>
    <property type="molecule type" value="Genomic_DNA"/>
</dbReference>
<name>A0A2Z7AJ18_9LAMI</name>
<evidence type="ECO:0000313" key="1">
    <source>
        <dbReference type="EMBL" id="KZV19089.1"/>
    </source>
</evidence>
<gene>
    <name evidence="1" type="ORF">F511_43912</name>
</gene>
<organism evidence="1 2">
    <name type="scientific">Dorcoceras hygrometricum</name>
    <dbReference type="NCBI Taxonomy" id="472368"/>
    <lineage>
        <taxon>Eukaryota</taxon>
        <taxon>Viridiplantae</taxon>
        <taxon>Streptophyta</taxon>
        <taxon>Embryophyta</taxon>
        <taxon>Tracheophyta</taxon>
        <taxon>Spermatophyta</taxon>
        <taxon>Magnoliopsida</taxon>
        <taxon>eudicotyledons</taxon>
        <taxon>Gunneridae</taxon>
        <taxon>Pentapetalae</taxon>
        <taxon>asterids</taxon>
        <taxon>lamiids</taxon>
        <taxon>Lamiales</taxon>
        <taxon>Gesneriaceae</taxon>
        <taxon>Didymocarpoideae</taxon>
        <taxon>Trichosporeae</taxon>
        <taxon>Loxocarpinae</taxon>
        <taxon>Dorcoceras</taxon>
    </lineage>
</organism>
<dbReference type="Proteomes" id="UP000250235">
    <property type="component" value="Unassembled WGS sequence"/>
</dbReference>
<accession>A0A2Z7AJ18</accession>
<sequence length="123" mass="14186">MAMSLSSRSHPRTCAQIGSVSREHCHIYQNPTRIRLSLFKKSMDDTSFLIWTTRLPKITEDLTEDRGEYHARDTRCRRIFARICSSQLPSPSINIRRVRVLFKEKISAGIGCCRKALFKANKS</sequence>
<keyword evidence="2" id="KW-1185">Reference proteome</keyword>
<dbReference type="AlphaFoldDB" id="A0A2Z7AJ18"/>
<evidence type="ECO:0000313" key="2">
    <source>
        <dbReference type="Proteomes" id="UP000250235"/>
    </source>
</evidence>
<reference evidence="1 2" key="1">
    <citation type="journal article" date="2015" name="Proc. Natl. Acad. Sci. U.S.A.">
        <title>The resurrection genome of Boea hygrometrica: A blueprint for survival of dehydration.</title>
        <authorList>
            <person name="Xiao L."/>
            <person name="Yang G."/>
            <person name="Zhang L."/>
            <person name="Yang X."/>
            <person name="Zhao S."/>
            <person name="Ji Z."/>
            <person name="Zhou Q."/>
            <person name="Hu M."/>
            <person name="Wang Y."/>
            <person name="Chen M."/>
            <person name="Xu Y."/>
            <person name="Jin H."/>
            <person name="Xiao X."/>
            <person name="Hu G."/>
            <person name="Bao F."/>
            <person name="Hu Y."/>
            <person name="Wan P."/>
            <person name="Li L."/>
            <person name="Deng X."/>
            <person name="Kuang T."/>
            <person name="Xiang C."/>
            <person name="Zhu J.K."/>
            <person name="Oliver M.J."/>
            <person name="He Y."/>
        </authorList>
    </citation>
    <scope>NUCLEOTIDE SEQUENCE [LARGE SCALE GENOMIC DNA]</scope>
    <source>
        <strain evidence="2">cv. XS01</strain>
    </source>
</reference>
<protein>
    <submittedName>
        <fullName evidence="1">Uncharacterized protein</fullName>
    </submittedName>
</protein>
<proteinExistence type="predicted"/>